<proteinExistence type="predicted"/>
<sequence length="398" mass="45521">MKLPYLNDILLGKRYIGIEHFSLNNKEMISVLLIEKEKAALVISKKDKVSYCETLPDKWDKTLPFVLIINTNQVIQKELLGIESQDEKLLQKGFPNTNWDEFYFEIWRLKTKSIVVISRKIYVDELLFNYHKQGIGIAGISLGACSIVELMNYSERNELLTNHQTISWSEETSIITSSIIDLESTYDINGLLVQNCHILAFAGILRLLLNRTENTGNLIAHSNYLLGSYKQQSFFSKGLKIMLGILVTILLINFFVFTHYFKLAEESSESLLLSKSSVEDVIKTKENIQVKEQKIKNVMAITASQSSLVINEITKSIPQSILLTELVYHPLEKKIKIEEPILTQEKTVIISGTTIDNTAFTRWVKTIDLLKEVNLVVITHFGKNEQNETEFSIKLKLK</sequence>
<name>A0A1G8HHE8_9FLAO</name>
<dbReference type="AlphaFoldDB" id="A0A1G8HHE8"/>
<evidence type="ECO:0000313" key="3">
    <source>
        <dbReference type="Proteomes" id="UP000199274"/>
    </source>
</evidence>
<evidence type="ECO:0008006" key="4">
    <source>
        <dbReference type="Google" id="ProtNLM"/>
    </source>
</evidence>
<dbReference type="OrthoDB" id="1186626at2"/>
<keyword evidence="3" id="KW-1185">Reference proteome</keyword>
<keyword evidence="1" id="KW-1133">Transmembrane helix</keyword>
<dbReference type="EMBL" id="FNDB01000021">
    <property type="protein sequence ID" value="SDI06015.1"/>
    <property type="molecule type" value="Genomic_DNA"/>
</dbReference>
<feature type="transmembrane region" description="Helical" evidence="1">
    <location>
        <begin position="241"/>
        <end position="261"/>
    </location>
</feature>
<dbReference type="RefSeq" id="WP_091259053.1">
    <property type="nucleotide sequence ID" value="NZ_FNDB01000021.1"/>
</dbReference>
<protein>
    <recommendedName>
        <fullName evidence="4">General secretion pathway protein</fullName>
    </recommendedName>
</protein>
<dbReference type="STRING" id="178355.SAMN04488062_12146"/>
<evidence type="ECO:0000313" key="2">
    <source>
        <dbReference type="EMBL" id="SDI06015.1"/>
    </source>
</evidence>
<dbReference type="Proteomes" id="UP000199274">
    <property type="component" value="Unassembled WGS sequence"/>
</dbReference>
<gene>
    <name evidence="2" type="ORF">SAMN04488062_12146</name>
</gene>
<reference evidence="3" key="1">
    <citation type="submission" date="2016-10" db="EMBL/GenBank/DDBJ databases">
        <authorList>
            <person name="Varghese N."/>
            <person name="Submissions S."/>
        </authorList>
    </citation>
    <scope>NUCLEOTIDE SEQUENCE [LARGE SCALE GENOMIC DNA]</scope>
    <source>
        <strain evidence="3">CGMCC 1.2747</strain>
    </source>
</reference>
<evidence type="ECO:0000256" key="1">
    <source>
        <dbReference type="SAM" id="Phobius"/>
    </source>
</evidence>
<organism evidence="2 3">
    <name type="scientific">Flavobacterium omnivorum</name>
    <dbReference type="NCBI Taxonomy" id="178355"/>
    <lineage>
        <taxon>Bacteria</taxon>
        <taxon>Pseudomonadati</taxon>
        <taxon>Bacteroidota</taxon>
        <taxon>Flavobacteriia</taxon>
        <taxon>Flavobacteriales</taxon>
        <taxon>Flavobacteriaceae</taxon>
        <taxon>Flavobacterium</taxon>
    </lineage>
</organism>
<keyword evidence="1" id="KW-0472">Membrane</keyword>
<keyword evidence="1" id="KW-0812">Transmembrane</keyword>
<accession>A0A1G8HHE8</accession>